<name>A0A367EQR6_9ACTN</name>
<evidence type="ECO:0000313" key="11">
    <source>
        <dbReference type="Proteomes" id="UP000253507"/>
    </source>
</evidence>
<gene>
    <name evidence="10" type="ORF">DQ392_10000</name>
</gene>
<organism evidence="10 11">
    <name type="scientific">Streptomyces reniochalinae</name>
    <dbReference type="NCBI Taxonomy" id="2250578"/>
    <lineage>
        <taxon>Bacteria</taxon>
        <taxon>Bacillati</taxon>
        <taxon>Actinomycetota</taxon>
        <taxon>Actinomycetes</taxon>
        <taxon>Kitasatosporales</taxon>
        <taxon>Streptomycetaceae</taxon>
        <taxon>Streptomyces</taxon>
    </lineage>
</organism>
<dbReference type="AlphaFoldDB" id="A0A367EQR6"/>
<feature type="transmembrane region" description="Helical" evidence="9">
    <location>
        <begin position="46"/>
        <end position="65"/>
    </location>
</feature>
<evidence type="ECO:0000256" key="5">
    <source>
        <dbReference type="ARBA" id="ARBA00022692"/>
    </source>
</evidence>
<evidence type="ECO:0000256" key="2">
    <source>
        <dbReference type="ARBA" id="ARBA00007935"/>
    </source>
</evidence>
<dbReference type="Pfam" id="PF01032">
    <property type="entry name" value="FecCD"/>
    <property type="match status" value="1"/>
</dbReference>
<reference evidence="10 11" key="1">
    <citation type="submission" date="2018-06" db="EMBL/GenBank/DDBJ databases">
        <title>Streptomyces reniochalinae sp. nov. and Streptomyces diacarnus sp. nov. from marine sponges.</title>
        <authorList>
            <person name="Li L."/>
        </authorList>
    </citation>
    <scope>NUCLEOTIDE SEQUENCE [LARGE SCALE GENOMIC DNA]</scope>
    <source>
        <strain evidence="10 11">LHW50302</strain>
    </source>
</reference>
<sequence length="370" mass="36874">MPEPAPGTLAEATPAAERPAPTADAASREDARPAAGAKPSFPRTPLVLAALLAALLLAAAASLLVGAEGIALGRIVDAVLGHGDQQADALVLDSRLPRTVVAIAVGAALGVAGAVIQAYTRNPLADPGILGVNGGAALGVTLALWLGASTSTSALVLPALAGSLLATVALLMFASAGKGPATPVRMVLAGVALAAVLGGLTTAIRLFDVATFDGYRSWAAGSVAGRALTDLIGVLPYLVVGLLLAGALVRPLNAVALGEDTAASLGVDTRRVRLGTIVSVTLLVGSATAIAGPVTFLGLMVPHVCRLLVGNDQRRIIPLAALAAPVLLLASDILARVALPLREMPVGVVTAFVGAPVLIRLVSNRKVHAQ</sequence>
<dbReference type="InterPro" id="IPR037294">
    <property type="entry name" value="ABC_BtuC-like"/>
</dbReference>
<dbReference type="GO" id="GO:0033214">
    <property type="term" value="P:siderophore-iron import into cell"/>
    <property type="evidence" value="ECO:0007669"/>
    <property type="project" value="TreeGrafter"/>
</dbReference>
<keyword evidence="5 9" id="KW-0812">Transmembrane</keyword>
<keyword evidence="4" id="KW-1003">Cell membrane</keyword>
<evidence type="ECO:0000313" key="10">
    <source>
        <dbReference type="EMBL" id="RCG20313.1"/>
    </source>
</evidence>
<dbReference type="InterPro" id="IPR000522">
    <property type="entry name" value="ABC_transptr_permease_BtuC"/>
</dbReference>
<keyword evidence="6 9" id="KW-1133">Transmembrane helix</keyword>
<dbReference type="Gene3D" id="1.10.3470.10">
    <property type="entry name" value="ABC transporter involved in vitamin B12 uptake, BtuC"/>
    <property type="match status" value="1"/>
</dbReference>
<dbReference type="EMBL" id="QOIM01000028">
    <property type="protein sequence ID" value="RCG20313.1"/>
    <property type="molecule type" value="Genomic_DNA"/>
</dbReference>
<evidence type="ECO:0000256" key="3">
    <source>
        <dbReference type="ARBA" id="ARBA00022448"/>
    </source>
</evidence>
<dbReference type="PANTHER" id="PTHR30472:SF1">
    <property type="entry name" value="FE(3+) DICITRATE TRANSPORT SYSTEM PERMEASE PROTEIN FECC-RELATED"/>
    <property type="match status" value="1"/>
</dbReference>
<dbReference type="FunFam" id="1.10.3470.10:FF:000001">
    <property type="entry name" value="Vitamin B12 ABC transporter permease BtuC"/>
    <property type="match status" value="1"/>
</dbReference>
<dbReference type="PANTHER" id="PTHR30472">
    <property type="entry name" value="FERRIC ENTEROBACTIN TRANSPORT SYSTEM PERMEASE PROTEIN"/>
    <property type="match status" value="1"/>
</dbReference>
<feature type="transmembrane region" description="Helical" evidence="9">
    <location>
        <begin position="316"/>
        <end position="338"/>
    </location>
</feature>
<feature type="compositionally biased region" description="Low complexity" evidence="8">
    <location>
        <begin position="10"/>
        <end position="25"/>
    </location>
</feature>
<comment type="subcellular location">
    <subcellularLocation>
        <location evidence="1">Cell membrane</location>
        <topology evidence="1">Multi-pass membrane protein</topology>
    </subcellularLocation>
</comment>
<feature type="transmembrane region" description="Helical" evidence="9">
    <location>
        <begin position="277"/>
        <end position="304"/>
    </location>
</feature>
<proteinExistence type="inferred from homology"/>
<dbReference type="RefSeq" id="WP_114015189.1">
    <property type="nucleotide sequence ID" value="NZ_QOIM01000028.1"/>
</dbReference>
<feature type="transmembrane region" description="Helical" evidence="9">
    <location>
        <begin position="128"/>
        <end position="148"/>
    </location>
</feature>
<evidence type="ECO:0000256" key="7">
    <source>
        <dbReference type="ARBA" id="ARBA00023136"/>
    </source>
</evidence>
<dbReference type="OrthoDB" id="3474671at2"/>
<feature type="transmembrane region" description="Helical" evidence="9">
    <location>
        <begin position="228"/>
        <end position="249"/>
    </location>
</feature>
<dbReference type="Proteomes" id="UP000253507">
    <property type="component" value="Unassembled WGS sequence"/>
</dbReference>
<dbReference type="GO" id="GO:0022857">
    <property type="term" value="F:transmembrane transporter activity"/>
    <property type="evidence" value="ECO:0007669"/>
    <property type="project" value="InterPro"/>
</dbReference>
<dbReference type="CDD" id="cd06550">
    <property type="entry name" value="TM_ABC_iron-siderophores_like"/>
    <property type="match status" value="1"/>
</dbReference>
<protein>
    <submittedName>
        <fullName evidence="10">Iron ABC transporter permease</fullName>
    </submittedName>
</protein>
<feature type="region of interest" description="Disordered" evidence="8">
    <location>
        <begin position="1"/>
        <end position="39"/>
    </location>
</feature>
<feature type="transmembrane region" description="Helical" evidence="9">
    <location>
        <begin position="99"/>
        <end position="116"/>
    </location>
</feature>
<evidence type="ECO:0000256" key="1">
    <source>
        <dbReference type="ARBA" id="ARBA00004651"/>
    </source>
</evidence>
<feature type="transmembrane region" description="Helical" evidence="9">
    <location>
        <begin position="186"/>
        <end position="207"/>
    </location>
</feature>
<evidence type="ECO:0000256" key="8">
    <source>
        <dbReference type="SAM" id="MobiDB-lite"/>
    </source>
</evidence>
<accession>A0A367EQR6</accession>
<keyword evidence="11" id="KW-1185">Reference proteome</keyword>
<evidence type="ECO:0000256" key="4">
    <source>
        <dbReference type="ARBA" id="ARBA00022475"/>
    </source>
</evidence>
<feature type="transmembrane region" description="Helical" evidence="9">
    <location>
        <begin position="155"/>
        <end position="174"/>
    </location>
</feature>
<evidence type="ECO:0000256" key="9">
    <source>
        <dbReference type="SAM" id="Phobius"/>
    </source>
</evidence>
<dbReference type="GO" id="GO:0005886">
    <property type="term" value="C:plasma membrane"/>
    <property type="evidence" value="ECO:0007669"/>
    <property type="project" value="UniProtKB-SubCell"/>
</dbReference>
<comment type="caution">
    <text evidence="10">The sequence shown here is derived from an EMBL/GenBank/DDBJ whole genome shotgun (WGS) entry which is preliminary data.</text>
</comment>
<comment type="similarity">
    <text evidence="2">Belongs to the binding-protein-dependent transport system permease family. FecCD subfamily.</text>
</comment>
<evidence type="ECO:0000256" key="6">
    <source>
        <dbReference type="ARBA" id="ARBA00022989"/>
    </source>
</evidence>
<keyword evidence="7 9" id="KW-0472">Membrane</keyword>
<feature type="transmembrane region" description="Helical" evidence="9">
    <location>
        <begin position="344"/>
        <end position="362"/>
    </location>
</feature>
<keyword evidence="3" id="KW-0813">Transport</keyword>
<dbReference type="SUPFAM" id="SSF81345">
    <property type="entry name" value="ABC transporter involved in vitamin B12 uptake, BtuC"/>
    <property type="match status" value="1"/>
</dbReference>